<name>A0AAD4PIY6_9MUSC</name>
<sequence length="118" mass="14351">MNLYDYDCRLYLCSSCYHRYLWHELSQQEHRCTRCRLAYRGCIICDRQFEPRHKKDYYCKRCEFHLVKEVSNTPPPELDLELQPDARDSPVEHESCAMARRWRDIMSANGIKDMCYMD</sequence>
<dbReference type="AlphaFoldDB" id="A0AAD4PIY6"/>
<organism evidence="1 2">
    <name type="scientific">Drosophila rubida</name>
    <dbReference type="NCBI Taxonomy" id="30044"/>
    <lineage>
        <taxon>Eukaryota</taxon>
        <taxon>Metazoa</taxon>
        <taxon>Ecdysozoa</taxon>
        <taxon>Arthropoda</taxon>
        <taxon>Hexapoda</taxon>
        <taxon>Insecta</taxon>
        <taxon>Pterygota</taxon>
        <taxon>Neoptera</taxon>
        <taxon>Endopterygota</taxon>
        <taxon>Diptera</taxon>
        <taxon>Brachycera</taxon>
        <taxon>Muscomorpha</taxon>
        <taxon>Ephydroidea</taxon>
        <taxon>Drosophilidae</taxon>
        <taxon>Drosophila</taxon>
    </lineage>
</organism>
<dbReference type="EMBL" id="JAJJHW010002585">
    <property type="protein sequence ID" value="KAH8370100.1"/>
    <property type="molecule type" value="Genomic_DNA"/>
</dbReference>
<protein>
    <recommendedName>
        <fullName evidence="3">Protein FAM76B</fullName>
    </recommendedName>
</protein>
<dbReference type="Proteomes" id="UP001200034">
    <property type="component" value="Unassembled WGS sequence"/>
</dbReference>
<evidence type="ECO:0000313" key="2">
    <source>
        <dbReference type="Proteomes" id="UP001200034"/>
    </source>
</evidence>
<accession>A0AAD4PIY6</accession>
<reference evidence="1" key="1">
    <citation type="journal article" date="2021" name="Mol. Ecol. Resour.">
        <title>Phylogenomic analyses of the genus Drosophila reveals genomic signals of climate adaptation.</title>
        <authorList>
            <person name="Li F."/>
            <person name="Rane R.V."/>
            <person name="Luria V."/>
            <person name="Xiong Z."/>
            <person name="Chen J."/>
            <person name="Li Z."/>
            <person name="Catullo R.A."/>
            <person name="Griffin P.C."/>
            <person name="Schiffer M."/>
            <person name="Pearce S."/>
            <person name="Lee S.F."/>
            <person name="McElroy K."/>
            <person name="Stocker A."/>
            <person name="Shirriffs J."/>
            <person name="Cockerell F."/>
            <person name="Coppin C."/>
            <person name="Sgro C.M."/>
            <person name="Karger A."/>
            <person name="Cain J.W."/>
            <person name="Weber J.A."/>
            <person name="Santpere G."/>
            <person name="Kirschner M.W."/>
            <person name="Hoffmann A.A."/>
            <person name="Oakeshott J.G."/>
            <person name="Zhang G."/>
        </authorList>
    </citation>
    <scope>NUCLEOTIDE SEQUENCE</scope>
    <source>
        <strain evidence="1">BGI-SZ-2011g</strain>
    </source>
</reference>
<keyword evidence="2" id="KW-1185">Reference proteome</keyword>
<evidence type="ECO:0000313" key="1">
    <source>
        <dbReference type="EMBL" id="KAH8370100.1"/>
    </source>
</evidence>
<proteinExistence type="predicted"/>
<comment type="caution">
    <text evidence="1">The sequence shown here is derived from an EMBL/GenBank/DDBJ whole genome shotgun (WGS) entry which is preliminary data.</text>
</comment>
<evidence type="ECO:0008006" key="3">
    <source>
        <dbReference type="Google" id="ProtNLM"/>
    </source>
</evidence>
<gene>
    <name evidence="1" type="ORF">KR093_002170</name>
</gene>